<sequence>MKLPPASYLHKMFKSPNPSANLKRRDEDDATDMIYSDTPACNGGEKCAHIFVGRKSKLTDAYKVKHQNTEDFLLCFQDRVRQRGCPTGLVADNAPMYRGWKNAVYLRDICISLWQCESKYQHQNYAENRWQTVKRYTNRVMDRSGCPPYVWFLALSYVIFCLNNCVDPNIGEGNKSPLQIATFQMTDISPLLYFYFWEPVYYLVDKSEQHFPSKSKEMRGRWVGISEHIGNKMTYKIISDTTGNEICRSAIRTARDNTMKNLREDPNEYLLGKEFEFPLKDENGNAILGDDGKPLVAIAPPPSDLVGRVFLTKPDERGEVNRARVVELIKDFEGKVEKDMNLIKFKLNYDHSSQEDIMSYNEILDYIEREQNNEDGHHWKFRTILGHVHTPVGHKDRMGSDYNVRTAWETGAISVEPLDFLAKDIPVDLAIYAKKFDLLELEGWKRFKRIANRDKHIRRLVKQAKLRSFRVTPKYKYGFSIPRNYKEALEFDERNGNHKWQEANVLEHAQLTDYAVFKNKGEFHDAKIPEGYRKIKVHTIFDVKHDGRHKARVVANGNLTDTPLESVYSGVVSLRGLRTCIFLGELNGMTPWATDIGNAYLEAKTTEKVCIKAGPDLGSYKETFYHR</sequence>
<reference evidence="2 3" key="1">
    <citation type="submission" date="2016-09" db="EMBL/GenBank/DDBJ databases">
        <title>Extensive genetic diversity and differential bi-allelic expression allows diatom success in the polar Southern Ocean.</title>
        <authorList>
            <consortium name="DOE Joint Genome Institute"/>
            <person name="Mock T."/>
            <person name="Otillar R.P."/>
            <person name="Strauss J."/>
            <person name="Dupont C."/>
            <person name="Frickenhaus S."/>
            <person name="Maumus F."/>
            <person name="Mcmullan M."/>
            <person name="Sanges R."/>
            <person name="Schmutz J."/>
            <person name="Toseland A."/>
            <person name="Valas R."/>
            <person name="Veluchamy A."/>
            <person name="Ward B.J."/>
            <person name="Allen A."/>
            <person name="Barry K."/>
            <person name="Falciatore A."/>
            <person name="Ferrante M."/>
            <person name="Fortunato A.E."/>
            <person name="Gloeckner G."/>
            <person name="Gruber A."/>
            <person name="Hipkin R."/>
            <person name="Janech M."/>
            <person name="Kroth P."/>
            <person name="Leese F."/>
            <person name="Lindquist E."/>
            <person name="Lyon B.R."/>
            <person name="Martin J."/>
            <person name="Mayer C."/>
            <person name="Parker M."/>
            <person name="Quesneville H."/>
            <person name="Raymond J."/>
            <person name="Uhlig C."/>
            <person name="Valentin K.U."/>
            <person name="Worden A.Z."/>
            <person name="Armbrust E.V."/>
            <person name="Bowler C."/>
            <person name="Green B."/>
            <person name="Moulton V."/>
            <person name="Van Oosterhout C."/>
            <person name="Grigoriev I."/>
        </authorList>
    </citation>
    <scope>NUCLEOTIDE SEQUENCE [LARGE SCALE GENOMIC DNA]</scope>
    <source>
        <strain evidence="2 3">CCMP1102</strain>
    </source>
</reference>
<evidence type="ECO:0000313" key="3">
    <source>
        <dbReference type="Proteomes" id="UP000095751"/>
    </source>
</evidence>
<dbReference type="AlphaFoldDB" id="A0A1E7FU40"/>
<accession>A0A1E7FU40</accession>
<dbReference type="Proteomes" id="UP000095751">
    <property type="component" value="Unassembled WGS sequence"/>
</dbReference>
<protein>
    <recommendedName>
        <fullName evidence="1">Integrase catalytic domain-containing protein</fullName>
    </recommendedName>
</protein>
<dbReference type="SUPFAM" id="SSF53098">
    <property type="entry name" value="Ribonuclease H-like"/>
    <property type="match status" value="1"/>
</dbReference>
<dbReference type="OrthoDB" id="45693at2759"/>
<dbReference type="PROSITE" id="PS50994">
    <property type="entry name" value="INTEGRASE"/>
    <property type="match status" value="1"/>
</dbReference>
<gene>
    <name evidence="2" type="ORF">FRACYDRAFT_167569</name>
</gene>
<feature type="domain" description="Integrase catalytic" evidence="1">
    <location>
        <begin position="14"/>
        <end position="185"/>
    </location>
</feature>
<dbReference type="GO" id="GO:0015074">
    <property type="term" value="P:DNA integration"/>
    <property type="evidence" value="ECO:0007669"/>
    <property type="project" value="InterPro"/>
</dbReference>
<dbReference type="InterPro" id="IPR012337">
    <property type="entry name" value="RNaseH-like_sf"/>
</dbReference>
<dbReference type="InParanoid" id="A0A1E7FU40"/>
<evidence type="ECO:0000313" key="2">
    <source>
        <dbReference type="EMBL" id="OEU21625.1"/>
    </source>
</evidence>
<dbReference type="InterPro" id="IPR001584">
    <property type="entry name" value="Integrase_cat-core"/>
</dbReference>
<evidence type="ECO:0000259" key="1">
    <source>
        <dbReference type="PROSITE" id="PS50994"/>
    </source>
</evidence>
<proteinExistence type="predicted"/>
<name>A0A1E7FU40_9STRA</name>
<organism evidence="2 3">
    <name type="scientific">Fragilariopsis cylindrus CCMP1102</name>
    <dbReference type="NCBI Taxonomy" id="635003"/>
    <lineage>
        <taxon>Eukaryota</taxon>
        <taxon>Sar</taxon>
        <taxon>Stramenopiles</taxon>
        <taxon>Ochrophyta</taxon>
        <taxon>Bacillariophyta</taxon>
        <taxon>Bacillariophyceae</taxon>
        <taxon>Bacillariophycidae</taxon>
        <taxon>Bacillariales</taxon>
        <taxon>Bacillariaceae</taxon>
        <taxon>Fragilariopsis</taxon>
    </lineage>
</organism>
<dbReference type="InterPro" id="IPR036397">
    <property type="entry name" value="RNaseH_sf"/>
</dbReference>
<dbReference type="Gene3D" id="3.30.420.10">
    <property type="entry name" value="Ribonuclease H-like superfamily/Ribonuclease H"/>
    <property type="match status" value="1"/>
</dbReference>
<dbReference type="GO" id="GO:0003676">
    <property type="term" value="F:nucleic acid binding"/>
    <property type="evidence" value="ECO:0007669"/>
    <property type="project" value="InterPro"/>
</dbReference>
<dbReference type="KEGG" id="fcy:FRACYDRAFT_167569"/>
<keyword evidence="3" id="KW-1185">Reference proteome</keyword>
<dbReference type="EMBL" id="KV784354">
    <property type="protein sequence ID" value="OEU21625.1"/>
    <property type="molecule type" value="Genomic_DNA"/>
</dbReference>